<feature type="compositionally biased region" description="Pro residues" evidence="3">
    <location>
        <begin position="35"/>
        <end position="51"/>
    </location>
</feature>
<organism evidence="5 6">
    <name type="scientific">Steinernema hermaphroditum</name>
    <dbReference type="NCBI Taxonomy" id="289476"/>
    <lineage>
        <taxon>Eukaryota</taxon>
        <taxon>Metazoa</taxon>
        <taxon>Ecdysozoa</taxon>
        <taxon>Nematoda</taxon>
        <taxon>Chromadorea</taxon>
        <taxon>Rhabditida</taxon>
        <taxon>Tylenchina</taxon>
        <taxon>Panagrolaimomorpha</taxon>
        <taxon>Strongyloidoidea</taxon>
        <taxon>Steinernematidae</taxon>
        <taxon>Steinernema</taxon>
    </lineage>
</organism>
<gene>
    <name evidence="5" type="ORF">QR680_001722</name>
</gene>
<name>A0AA39LGK1_9BILA</name>
<proteinExistence type="inferred from homology"/>
<keyword evidence="6" id="KW-1185">Reference proteome</keyword>
<dbReference type="InterPro" id="IPR029005">
    <property type="entry name" value="LIM-bd/SEUSS"/>
</dbReference>
<feature type="compositionally biased region" description="Low complexity" evidence="3">
    <location>
        <begin position="1"/>
        <end position="25"/>
    </location>
</feature>
<evidence type="ECO:0000313" key="6">
    <source>
        <dbReference type="Proteomes" id="UP001175271"/>
    </source>
</evidence>
<feature type="region of interest" description="Disordered" evidence="3">
    <location>
        <begin position="157"/>
        <end position="183"/>
    </location>
</feature>
<dbReference type="Proteomes" id="UP001175271">
    <property type="component" value="Unassembled WGS sequence"/>
</dbReference>
<dbReference type="EMBL" id="JAUCMV010000005">
    <property type="protein sequence ID" value="KAK0396452.1"/>
    <property type="molecule type" value="Genomic_DNA"/>
</dbReference>
<evidence type="ECO:0000256" key="2">
    <source>
        <dbReference type="PROSITE-ProRule" id="PRU01302"/>
    </source>
</evidence>
<feature type="region of interest" description="Disordered" evidence="3">
    <location>
        <begin position="1"/>
        <end position="93"/>
    </location>
</feature>
<reference evidence="5" key="1">
    <citation type="submission" date="2023-06" db="EMBL/GenBank/DDBJ databases">
        <title>Genomic analysis of the entomopathogenic nematode Steinernema hermaphroditum.</title>
        <authorList>
            <person name="Schwarz E.M."/>
            <person name="Heppert J.K."/>
            <person name="Baniya A."/>
            <person name="Schwartz H.T."/>
            <person name="Tan C.-H."/>
            <person name="Antoshechkin I."/>
            <person name="Sternberg P.W."/>
            <person name="Goodrich-Blair H."/>
            <person name="Dillman A.R."/>
        </authorList>
    </citation>
    <scope>NUCLEOTIDE SEQUENCE</scope>
    <source>
        <strain evidence="5">PS9179</strain>
        <tissue evidence="5">Whole animal</tissue>
    </source>
</reference>
<dbReference type="PANTHER" id="PTHR10378">
    <property type="entry name" value="LIM DOMAIN-BINDING PROTEIN"/>
    <property type="match status" value="1"/>
</dbReference>
<evidence type="ECO:0000256" key="3">
    <source>
        <dbReference type="SAM" id="MobiDB-lite"/>
    </source>
</evidence>
<accession>A0AA39LGK1</accession>
<comment type="similarity">
    <text evidence="1 2">Belongs to the LDB family.</text>
</comment>
<evidence type="ECO:0000256" key="1">
    <source>
        <dbReference type="ARBA" id="ARBA00006928"/>
    </source>
</evidence>
<feature type="compositionally biased region" description="Low complexity" evidence="3">
    <location>
        <begin position="497"/>
        <end position="513"/>
    </location>
</feature>
<evidence type="ECO:0000313" key="5">
    <source>
        <dbReference type="EMBL" id="KAK0396452.1"/>
    </source>
</evidence>
<dbReference type="Pfam" id="PF01803">
    <property type="entry name" value="LIM_bind"/>
    <property type="match status" value="1"/>
</dbReference>
<evidence type="ECO:0000259" key="4">
    <source>
        <dbReference type="PROSITE" id="PS51957"/>
    </source>
</evidence>
<feature type="region of interest" description="Disordered" evidence="3">
    <location>
        <begin position="447"/>
        <end position="513"/>
    </location>
</feature>
<dbReference type="Pfam" id="PF17916">
    <property type="entry name" value="LID"/>
    <property type="match status" value="1"/>
</dbReference>
<dbReference type="PROSITE" id="PS51957">
    <property type="entry name" value="LID"/>
    <property type="match status" value="1"/>
</dbReference>
<dbReference type="InterPro" id="IPR041363">
    <property type="entry name" value="LID"/>
</dbReference>
<feature type="region of interest" description="Disordered" evidence="3">
    <location>
        <begin position="551"/>
        <end position="591"/>
    </location>
</feature>
<protein>
    <recommendedName>
        <fullName evidence="4">LIM interaction domain-containing protein</fullName>
    </recommendedName>
</protein>
<dbReference type="AlphaFoldDB" id="A0AA39LGK1"/>
<sequence>MLLATTAAPSSSIIAKSGHRSNSGNAGRGGASCGPMPPNGAQMPPPQPVGPQPDGKATENGSATTTPKQRSRKKKDDPVKFEPAPAPGNVFEPGVAMQSHNGHIMITSPEEGPIPSIPSITSPYPNQEYFYPNPGGPAPSGYMAPAPHQFLEPDPPKSPFGSPPGIQHMGPGMGGAQPPPGQSQQSYMLRLRQMGIAGMNPGNPTPPPQLEFRLQEMNRRLFIFKNSVLNDKDHAQWWDAFACEFFDDQARMTFVIYEEHGSTHGQRFSIGRPLIPRYFRTMFEGGVNEMIFLIRTTGRETHNVPMSLTCLDCDNVLLITKHEKNSICEAQTECKLFAEFSFDDSYGYRVRHWTIEMRPSAEYISRDVLMNAELMEKVKSNVFKNGLTRLSLDYLKMCSILEPMQILMFHSKSQNINPKEALKHTLFAEHQKMNQIQQQRQQMAMNQMNPMNPPMLPQTVEEPPTKAKTTRKRQRKSANSTAGGAAGAGGGSKKKSANTASPAPAAPNFGNPPIFNLQYQDVMVVGEPSMMGGEYGEEDERTISRVENTQFDPNLQGSMPPPSSTVGGPPNPLGGPSLAPPHVRSDFNAMM</sequence>
<comment type="caution">
    <text evidence="5">The sequence shown here is derived from an EMBL/GenBank/DDBJ whole genome shotgun (WGS) entry which is preliminary data.</text>
</comment>
<feature type="compositionally biased region" description="Pro residues" evidence="3">
    <location>
        <begin position="559"/>
        <end position="573"/>
    </location>
</feature>
<feature type="compositionally biased region" description="Polar residues" evidence="3">
    <location>
        <begin position="59"/>
        <end position="68"/>
    </location>
</feature>
<feature type="domain" description="LIM interaction" evidence="4">
    <location>
        <begin position="521"/>
        <end position="560"/>
    </location>
</feature>
<dbReference type="GO" id="GO:0030274">
    <property type="term" value="F:LIM domain binding"/>
    <property type="evidence" value="ECO:0007669"/>
    <property type="project" value="UniProtKB-UniRule"/>
</dbReference>